<dbReference type="RefSeq" id="WP_146603274.1">
    <property type="nucleotide sequence ID" value="NZ_QLMI01000004.1"/>
</dbReference>
<reference evidence="1 2" key="1">
    <citation type="submission" date="2018-06" db="EMBL/GenBank/DDBJ databases">
        <title>Genomic Encyclopedia of Type Strains, Phase III (KMG-III): the genomes of soil and plant-associated and newly described type strains.</title>
        <authorList>
            <person name="Whitman W."/>
        </authorList>
    </citation>
    <scope>NUCLEOTIDE SEQUENCE [LARGE SCALE GENOMIC DNA]</scope>
    <source>
        <strain evidence="1 2">CGMCC 1.12398</strain>
    </source>
</reference>
<evidence type="ECO:0000313" key="2">
    <source>
        <dbReference type="Proteomes" id="UP000249620"/>
    </source>
</evidence>
<accession>A0A327YQP1</accession>
<evidence type="ECO:0000313" key="1">
    <source>
        <dbReference type="EMBL" id="RAK22636.1"/>
    </source>
</evidence>
<keyword evidence="2" id="KW-1185">Reference proteome</keyword>
<dbReference type="AlphaFoldDB" id="A0A327YQP1"/>
<dbReference type="OrthoDB" id="1358009at2"/>
<name>A0A327YQP1_9FLAO</name>
<dbReference type="Proteomes" id="UP000249620">
    <property type="component" value="Unassembled WGS sequence"/>
</dbReference>
<organism evidence="1 2">
    <name type="scientific">Flavobacterium aquaticum</name>
    <dbReference type="NCBI Taxonomy" id="1236486"/>
    <lineage>
        <taxon>Bacteria</taxon>
        <taxon>Pseudomonadati</taxon>
        <taxon>Bacteroidota</taxon>
        <taxon>Flavobacteriia</taxon>
        <taxon>Flavobacteriales</taxon>
        <taxon>Flavobacteriaceae</taxon>
        <taxon>Flavobacterium</taxon>
    </lineage>
</organism>
<sequence length="133" mass="15694">MKHSLFAILICLTMSCKKTENCVKDFVIKRTYDAPAPDNITFKAQLSKEYQNKISDSFCHINFYIDDEKLFTTHDVILYNEKDICRFSIRTTNFIKQNLKEVDFYKLINSTKSLKVELVYDDTGEIFTFTKCR</sequence>
<dbReference type="PROSITE" id="PS51257">
    <property type="entry name" value="PROKAR_LIPOPROTEIN"/>
    <property type="match status" value="1"/>
</dbReference>
<gene>
    <name evidence="1" type="ORF">B0I03_104161</name>
</gene>
<dbReference type="EMBL" id="QLMI01000004">
    <property type="protein sequence ID" value="RAK22636.1"/>
    <property type="molecule type" value="Genomic_DNA"/>
</dbReference>
<comment type="caution">
    <text evidence="1">The sequence shown here is derived from an EMBL/GenBank/DDBJ whole genome shotgun (WGS) entry which is preliminary data.</text>
</comment>
<protein>
    <submittedName>
        <fullName evidence="1">Uncharacterized protein</fullName>
    </submittedName>
</protein>
<proteinExistence type="predicted"/>